<keyword evidence="7 11" id="KW-0808">Transferase</keyword>
<keyword evidence="5 11" id="KW-0032">Aminotransferase</keyword>
<dbReference type="InterPro" id="IPR015424">
    <property type="entry name" value="PyrdxlP-dep_Trfase"/>
</dbReference>
<dbReference type="AlphaFoldDB" id="A0A7V4U2W1"/>
<dbReference type="InterPro" id="IPR015422">
    <property type="entry name" value="PyrdxlP-dep_Trfase_small"/>
</dbReference>
<dbReference type="EMBL" id="DRQG01000142">
    <property type="protein sequence ID" value="HGY57021.1"/>
    <property type="molecule type" value="Genomic_DNA"/>
</dbReference>
<dbReference type="UniPathway" id="UPA00031">
    <property type="reaction ID" value="UER00012"/>
</dbReference>
<comment type="subunit">
    <text evidence="4 11">Homodimer.</text>
</comment>
<keyword evidence="9 11" id="KW-0368">Histidine biosynthesis</keyword>
<evidence type="ECO:0000256" key="8">
    <source>
        <dbReference type="ARBA" id="ARBA00022898"/>
    </source>
</evidence>
<dbReference type="CDD" id="cd00609">
    <property type="entry name" value="AAT_like"/>
    <property type="match status" value="1"/>
</dbReference>
<evidence type="ECO:0000256" key="6">
    <source>
        <dbReference type="ARBA" id="ARBA00022605"/>
    </source>
</evidence>
<evidence type="ECO:0000256" key="7">
    <source>
        <dbReference type="ARBA" id="ARBA00022679"/>
    </source>
</evidence>
<evidence type="ECO:0000256" key="2">
    <source>
        <dbReference type="ARBA" id="ARBA00005011"/>
    </source>
</evidence>
<evidence type="ECO:0000256" key="9">
    <source>
        <dbReference type="ARBA" id="ARBA00023102"/>
    </source>
</evidence>
<accession>A0A7V4U2W1</accession>
<sequence>MDVNKLLRPHLHNFQPYRSARDETKWQKDTVFLDANENALGSPLNDNLNRYPDPLQRELKAIISADSGLKADNIFLGNGSDEAIDLLIRAFCEPATDKILIMPPTYGMYAVSAAVNNVPVCQVPLQSDFQMNLAAIRKTIQTDSAVKLIFICSPNNPTGNRLADNDIEMLLKDFGGLVILDEAYIDFADRPSWKTRLAEFPNLVILQTLSKARGLAGARLGMAFAQRDIIDALNSIKPPYNVSALSQEAALAAFRQKKRLGQMIATIKSEREKLSRFLQSLSFVEKVYPSEANFILVALPDAEAVQRHLLKQNIVVRNRSAIPHCPSCLRITVGNPQENERLMQALSELEPQK</sequence>
<dbReference type="InterPro" id="IPR004839">
    <property type="entry name" value="Aminotransferase_I/II_large"/>
</dbReference>
<dbReference type="Proteomes" id="UP000885779">
    <property type="component" value="Unassembled WGS sequence"/>
</dbReference>
<name>A0A7V4U2W1_CALAY</name>
<dbReference type="NCBIfam" id="TIGR01141">
    <property type="entry name" value="hisC"/>
    <property type="match status" value="1"/>
</dbReference>
<dbReference type="Gene3D" id="3.90.1150.10">
    <property type="entry name" value="Aspartate Aminotransferase, domain 1"/>
    <property type="match status" value="1"/>
</dbReference>
<evidence type="ECO:0000256" key="11">
    <source>
        <dbReference type="HAMAP-Rule" id="MF_01023"/>
    </source>
</evidence>
<dbReference type="PANTHER" id="PTHR42885">
    <property type="entry name" value="HISTIDINOL-PHOSPHATE AMINOTRANSFERASE-RELATED"/>
    <property type="match status" value="1"/>
</dbReference>
<feature type="domain" description="Aminotransferase class I/classII large" evidence="12">
    <location>
        <begin position="45"/>
        <end position="346"/>
    </location>
</feature>
<evidence type="ECO:0000256" key="3">
    <source>
        <dbReference type="ARBA" id="ARBA00007970"/>
    </source>
</evidence>
<organism evidence="13">
    <name type="scientific">Caldithrix abyssi</name>
    <dbReference type="NCBI Taxonomy" id="187145"/>
    <lineage>
        <taxon>Bacteria</taxon>
        <taxon>Pseudomonadati</taxon>
        <taxon>Calditrichota</taxon>
        <taxon>Calditrichia</taxon>
        <taxon>Calditrichales</taxon>
        <taxon>Calditrichaceae</taxon>
        <taxon>Caldithrix</taxon>
    </lineage>
</organism>
<comment type="similarity">
    <text evidence="3 11">Belongs to the class-II pyridoxal-phosphate-dependent aminotransferase family. Histidinol-phosphate aminotransferase subfamily.</text>
</comment>
<comment type="pathway">
    <text evidence="2 11">Amino-acid biosynthesis; L-histidine biosynthesis; L-histidine from 5-phospho-alpha-D-ribose 1-diphosphate: step 7/9.</text>
</comment>
<evidence type="ECO:0000256" key="1">
    <source>
        <dbReference type="ARBA" id="ARBA00001933"/>
    </source>
</evidence>
<dbReference type="PROSITE" id="PS00599">
    <property type="entry name" value="AA_TRANSFER_CLASS_2"/>
    <property type="match status" value="1"/>
</dbReference>
<evidence type="ECO:0000256" key="4">
    <source>
        <dbReference type="ARBA" id="ARBA00011738"/>
    </source>
</evidence>
<evidence type="ECO:0000256" key="5">
    <source>
        <dbReference type="ARBA" id="ARBA00022576"/>
    </source>
</evidence>
<evidence type="ECO:0000259" key="12">
    <source>
        <dbReference type="Pfam" id="PF00155"/>
    </source>
</evidence>
<evidence type="ECO:0000256" key="10">
    <source>
        <dbReference type="ARBA" id="ARBA00047481"/>
    </source>
</evidence>
<dbReference type="InterPro" id="IPR005861">
    <property type="entry name" value="HisP_aminotrans"/>
</dbReference>
<keyword evidence="8 11" id="KW-0663">Pyridoxal phosphate</keyword>
<proteinExistence type="inferred from homology"/>
<dbReference type="Pfam" id="PF00155">
    <property type="entry name" value="Aminotran_1_2"/>
    <property type="match status" value="1"/>
</dbReference>
<feature type="modified residue" description="N6-(pyridoxal phosphate)lysine" evidence="11">
    <location>
        <position position="211"/>
    </location>
</feature>
<dbReference type="InterPro" id="IPR001917">
    <property type="entry name" value="Aminotrans_II_pyridoxalP_BS"/>
</dbReference>
<dbReference type="EC" id="2.6.1.9" evidence="11"/>
<dbReference type="SUPFAM" id="SSF53383">
    <property type="entry name" value="PLP-dependent transferases"/>
    <property type="match status" value="1"/>
</dbReference>
<dbReference type="InterPro" id="IPR015421">
    <property type="entry name" value="PyrdxlP-dep_Trfase_major"/>
</dbReference>
<dbReference type="HAMAP" id="MF_01023">
    <property type="entry name" value="HisC_aminotrans_2"/>
    <property type="match status" value="1"/>
</dbReference>
<dbReference type="GO" id="GO:0004400">
    <property type="term" value="F:histidinol-phosphate transaminase activity"/>
    <property type="evidence" value="ECO:0007669"/>
    <property type="project" value="UniProtKB-UniRule"/>
</dbReference>
<dbReference type="GO" id="GO:0030170">
    <property type="term" value="F:pyridoxal phosphate binding"/>
    <property type="evidence" value="ECO:0007669"/>
    <property type="project" value="InterPro"/>
</dbReference>
<dbReference type="PANTHER" id="PTHR42885:SF2">
    <property type="entry name" value="HISTIDINOL-PHOSPHATE AMINOTRANSFERASE"/>
    <property type="match status" value="1"/>
</dbReference>
<reference evidence="13" key="1">
    <citation type="journal article" date="2020" name="mSystems">
        <title>Genome- and Community-Level Interaction Insights into Carbon Utilization and Element Cycling Functions of Hydrothermarchaeota in Hydrothermal Sediment.</title>
        <authorList>
            <person name="Zhou Z."/>
            <person name="Liu Y."/>
            <person name="Xu W."/>
            <person name="Pan J."/>
            <person name="Luo Z.H."/>
            <person name="Li M."/>
        </authorList>
    </citation>
    <scope>NUCLEOTIDE SEQUENCE [LARGE SCALE GENOMIC DNA]</scope>
    <source>
        <strain evidence="13">HyVt-577</strain>
    </source>
</reference>
<keyword evidence="6 11" id="KW-0028">Amino-acid biosynthesis</keyword>
<comment type="catalytic activity">
    <reaction evidence="10 11">
        <text>L-histidinol phosphate + 2-oxoglutarate = 3-(imidazol-4-yl)-2-oxopropyl phosphate + L-glutamate</text>
        <dbReference type="Rhea" id="RHEA:23744"/>
        <dbReference type="ChEBI" id="CHEBI:16810"/>
        <dbReference type="ChEBI" id="CHEBI:29985"/>
        <dbReference type="ChEBI" id="CHEBI:57766"/>
        <dbReference type="ChEBI" id="CHEBI:57980"/>
        <dbReference type="EC" id="2.6.1.9"/>
    </reaction>
</comment>
<evidence type="ECO:0000313" key="13">
    <source>
        <dbReference type="EMBL" id="HGY57021.1"/>
    </source>
</evidence>
<comment type="caution">
    <text evidence="13">The sequence shown here is derived from an EMBL/GenBank/DDBJ whole genome shotgun (WGS) entry which is preliminary data.</text>
</comment>
<dbReference type="GO" id="GO:0000105">
    <property type="term" value="P:L-histidine biosynthetic process"/>
    <property type="evidence" value="ECO:0007669"/>
    <property type="project" value="UniProtKB-UniRule"/>
</dbReference>
<protein>
    <recommendedName>
        <fullName evidence="11">Histidinol-phosphate aminotransferase</fullName>
        <ecNumber evidence="11">2.6.1.9</ecNumber>
    </recommendedName>
    <alternativeName>
        <fullName evidence="11">Imidazole acetol-phosphate transaminase</fullName>
    </alternativeName>
</protein>
<comment type="cofactor">
    <cofactor evidence="1 11">
        <name>pyridoxal 5'-phosphate</name>
        <dbReference type="ChEBI" id="CHEBI:597326"/>
    </cofactor>
</comment>
<dbReference type="Gene3D" id="3.40.640.10">
    <property type="entry name" value="Type I PLP-dependent aspartate aminotransferase-like (Major domain)"/>
    <property type="match status" value="1"/>
</dbReference>
<gene>
    <name evidence="11 13" type="primary">hisC</name>
    <name evidence="13" type="ORF">ENK44_15035</name>
</gene>